<comment type="function">
    <text evidence="6">Involved in nucleolar processing of pre-18S ribosomal RNA. Has a role in the nuclear export of 40S pre-ribosomal subunit to the cytoplasm.</text>
</comment>
<feature type="region of interest" description="Disordered" evidence="8">
    <location>
        <begin position="199"/>
        <end position="220"/>
    </location>
</feature>
<organism evidence="9 10">
    <name type="scientific">Neolecta irregularis (strain DAH-3)</name>
    <dbReference type="NCBI Taxonomy" id="1198029"/>
    <lineage>
        <taxon>Eukaryota</taxon>
        <taxon>Fungi</taxon>
        <taxon>Dikarya</taxon>
        <taxon>Ascomycota</taxon>
        <taxon>Taphrinomycotina</taxon>
        <taxon>Neolectales</taxon>
        <taxon>Neolectaceae</taxon>
        <taxon>Neolecta</taxon>
    </lineage>
</organism>
<feature type="compositionally biased region" description="Polar residues" evidence="8">
    <location>
        <begin position="366"/>
        <end position="385"/>
    </location>
</feature>
<evidence type="ECO:0000256" key="1">
    <source>
        <dbReference type="ARBA" id="ARBA00004604"/>
    </source>
</evidence>
<dbReference type="EMBL" id="LXFE01001575">
    <property type="protein sequence ID" value="OLL23450.1"/>
    <property type="molecule type" value="Genomic_DNA"/>
</dbReference>
<keyword evidence="5" id="KW-0539">Nucleus</keyword>
<feature type="region of interest" description="Disordered" evidence="8">
    <location>
        <begin position="357"/>
        <end position="385"/>
    </location>
</feature>
<dbReference type="OrthoDB" id="5424813at2759"/>
<evidence type="ECO:0000313" key="10">
    <source>
        <dbReference type="Proteomes" id="UP000186594"/>
    </source>
</evidence>
<evidence type="ECO:0000313" key="9">
    <source>
        <dbReference type="EMBL" id="OLL23450.1"/>
    </source>
</evidence>
<keyword evidence="10" id="KW-1185">Reference proteome</keyword>
<dbReference type="STRING" id="1198029.A0A1U7LLB6"/>
<feature type="compositionally biased region" description="Basic and acidic residues" evidence="8">
    <location>
        <begin position="199"/>
        <end position="211"/>
    </location>
</feature>
<evidence type="ECO:0000256" key="4">
    <source>
        <dbReference type="ARBA" id="ARBA00022552"/>
    </source>
</evidence>
<comment type="caution">
    <text evidence="9">The sequence shown here is derived from an EMBL/GenBank/DDBJ whole genome shotgun (WGS) entry which is preliminary data.</text>
</comment>
<evidence type="ECO:0000256" key="2">
    <source>
        <dbReference type="ARBA" id="ARBA00007466"/>
    </source>
</evidence>
<dbReference type="PANTHER" id="PTHR23183">
    <property type="entry name" value="NOP14"/>
    <property type="match status" value="1"/>
</dbReference>
<protein>
    <submittedName>
        <fullName evidence="9">Putative nucleolar complex protein 14</fullName>
    </submittedName>
</protein>
<keyword evidence="4" id="KW-0698">rRNA processing</keyword>
<dbReference type="PANTHER" id="PTHR23183:SF0">
    <property type="entry name" value="NUCLEOLAR PROTEIN 14"/>
    <property type="match status" value="1"/>
</dbReference>
<reference evidence="9 10" key="1">
    <citation type="submission" date="2016-04" db="EMBL/GenBank/DDBJ databases">
        <title>Evolutionary innovation and constraint leading to complex multicellularity in the Ascomycota.</title>
        <authorList>
            <person name="Cisse O."/>
            <person name="Nguyen A."/>
            <person name="Hewitt D.A."/>
            <person name="Jedd G."/>
            <person name="Stajich J.E."/>
        </authorList>
    </citation>
    <scope>NUCLEOTIDE SEQUENCE [LARGE SCALE GENOMIC DNA]</scope>
    <source>
        <strain evidence="9 10">DAH-3</strain>
    </source>
</reference>
<keyword evidence="3" id="KW-0690">Ribosome biogenesis</keyword>
<evidence type="ECO:0000256" key="5">
    <source>
        <dbReference type="ARBA" id="ARBA00023242"/>
    </source>
</evidence>
<dbReference type="GO" id="GO:0030490">
    <property type="term" value="P:maturation of SSU-rRNA"/>
    <property type="evidence" value="ECO:0007669"/>
    <property type="project" value="TreeGrafter"/>
</dbReference>
<proteinExistence type="inferred from homology"/>
<evidence type="ECO:0000256" key="8">
    <source>
        <dbReference type="SAM" id="MobiDB-lite"/>
    </source>
</evidence>
<evidence type="ECO:0000256" key="3">
    <source>
        <dbReference type="ARBA" id="ARBA00022517"/>
    </source>
</evidence>
<feature type="non-terminal residue" evidence="9">
    <location>
        <position position="385"/>
    </location>
</feature>
<dbReference type="GO" id="GO:0032040">
    <property type="term" value="C:small-subunit processome"/>
    <property type="evidence" value="ECO:0007669"/>
    <property type="project" value="InterPro"/>
</dbReference>
<dbReference type="GO" id="GO:0030692">
    <property type="term" value="C:Noc4p-Nop14p complex"/>
    <property type="evidence" value="ECO:0007669"/>
    <property type="project" value="TreeGrafter"/>
</dbReference>
<gene>
    <name evidence="9" type="ORF">NEOLI_001959</name>
</gene>
<dbReference type="Pfam" id="PF04147">
    <property type="entry name" value="Nop14"/>
    <property type="match status" value="1"/>
</dbReference>
<name>A0A1U7LLB6_NEOID</name>
<dbReference type="Proteomes" id="UP000186594">
    <property type="component" value="Unassembled WGS sequence"/>
</dbReference>
<sequence>MAKGNKSQLKQLKEELRDAGLRRGSKQCPATSSLQRDAQLHGIRSRFNPYGLKVTKQKHEIVGRSVRGVEGNPAVSKQISEDHVALHAELAARKKTGGLIDRRFGEDDPNMTPEEKMLERFTKEKQKRARNTDIFNLENDQLTHYGQALEDFDNYDDINSDDDNVNIDQIMVERTHFGGFETDTRKKTRSEIMEEIMTKSKQHKYERQKEKEDDELEREALDDELRDIRSLLAQLPNPVETPRDKTDEKYDEALREMIFDKRAKPTERLKTEEEIAEEEAEKLKKLEEDRLQRMRGEQVVEAEVKRRGPAVADDLDDDFASSEDEDMAYAFGKGLESHIDKNEDEDSTNCIIESEYNENLADEDSTNSIINESEYNGNLAEDSSN</sequence>
<keyword evidence="7" id="KW-0175">Coiled coil</keyword>
<comment type="subcellular location">
    <subcellularLocation>
        <location evidence="1">Nucleus</location>
        <location evidence="1">Nucleolus</location>
    </subcellularLocation>
</comment>
<feature type="coiled-coil region" evidence="7">
    <location>
        <begin position="266"/>
        <end position="297"/>
    </location>
</feature>
<evidence type="ECO:0000256" key="7">
    <source>
        <dbReference type="SAM" id="Coils"/>
    </source>
</evidence>
<dbReference type="InterPro" id="IPR007276">
    <property type="entry name" value="Nop14"/>
</dbReference>
<dbReference type="AlphaFoldDB" id="A0A1U7LLB6"/>
<accession>A0A1U7LLB6</accession>
<evidence type="ECO:0000256" key="6">
    <source>
        <dbReference type="ARBA" id="ARBA00024695"/>
    </source>
</evidence>
<comment type="similarity">
    <text evidence="2">Belongs to the NOP14 family.</text>
</comment>